<proteinExistence type="inferred from homology"/>
<accession>A0ABW4E2E9</accession>
<dbReference type="NCBIfam" id="NF002459">
    <property type="entry name" value="PRK01655.1"/>
    <property type="match status" value="1"/>
</dbReference>
<dbReference type="Gene3D" id="3.40.30.10">
    <property type="entry name" value="Glutaredoxin"/>
    <property type="match status" value="1"/>
</dbReference>
<dbReference type="SUPFAM" id="SSF52833">
    <property type="entry name" value="Thioredoxin-like"/>
    <property type="match status" value="1"/>
</dbReference>
<dbReference type="Proteomes" id="UP001597252">
    <property type="component" value="Unassembled WGS sequence"/>
</dbReference>
<dbReference type="PROSITE" id="PS51353">
    <property type="entry name" value="ARSC"/>
    <property type="match status" value="1"/>
</dbReference>
<dbReference type="CDD" id="cd03032">
    <property type="entry name" value="ArsC_Spx"/>
    <property type="match status" value="1"/>
</dbReference>
<evidence type="ECO:0000256" key="3">
    <source>
        <dbReference type="PROSITE-ProRule" id="PRU01282"/>
    </source>
</evidence>
<comment type="caution">
    <text evidence="4">The sequence shown here is derived from an EMBL/GenBank/DDBJ whole genome shotgun (WGS) entry which is preliminary data.</text>
</comment>
<keyword evidence="1" id="KW-1015">Disulfide bond</keyword>
<dbReference type="InterPro" id="IPR036249">
    <property type="entry name" value="Thioredoxin-like_sf"/>
</dbReference>
<comment type="similarity">
    <text evidence="3">Belongs to the ArsC family.</text>
</comment>
<dbReference type="RefSeq" id="WP_125747967.1">
    <property type="nucleotide sequence ID" value="NZ_JBHTON010000005.1"/>
</dbReference>
<keyword evidence="2" id="KW-0676">Redox-active center</keyword>
<dbReference type="InterPro" id="IPR006504">
    <property type="entry name" value="Tscrpt_reg_Spx/MgsR"/>
</dbReference>
<name>A0ABW4E2E9_9LACO</name>
<sequence>MVVTLYTAGSCTSSRKARNWLLTNHIPFDERNLDNDKLSRAEVKRLLRMTETGTQELLSVRSKAFLGLGIKLDDLTTEALISLIIAEPRLLRRPILIDDKRMQVGYHEDEIRRFLPRGVRALALQQAQLLAGF</sequence>
<protein>
    <submittedName>
        <fullName evidence="4">Transcriptional regulator Spx</fullName>
    </submittedName>
</protein>
<evidence type="ECO:0000256" key="2">
    <source>
        <dbReference type="ARBA" id="ARBA00023284"/>
    </source>
</evidence>
<dbReference type="NCBIfam" id="TIGR01617">
    <property type="entry name" value="arsC_related"/>
    <property type="match status" value="1"/>
</dbReference>
<dbReference type="PANTHER" id="PTHR30041">
    <property type="entry name" value="ARSENATE REDUCTASE"/>
    <property type="match status" value="1"/>
</dbReference>
<dbReference type="InterPro" id="IPR006660">
    <property type="entry name" value="Arsenate_reductase-like"/>
</dbReference>
<dbReference type="Pfam" id="PF03960">
    <property type="entry name" value="ArsC"/>
    <property type="match status" value="1"/>
</dbReference>
<reference evidence="5" key="1">
    <citation type="journal article" date="2019" name="Int. J. Syst. Evol. Microbiol.">
        <title>The Global Catalogue of Microorganisms (GCM) 10K type strain sequencing project: providing services to taxonomists for standard genome sequencing and annotation.</title>
        <authorList>
            <consortium name="The Broad Institute Genomics Platform"/>
            <consortium name="The Broad Institute Genome Sequencing Center for Infectious Disease"/>
            <person name="Wu L."/>
            <person name="Ma J."/>
        </authorList>
    </citation>
    <scope>NUCLEOTIDE SEQUENCE [LARGE SCALE GENOMIC DNA]</scope>
    <source>
        <strain evidence="5">CCM 8903</strain>
    </source>
</reference>
<dbReference type="PANTHER" id="PTHR30041:SF7">
    <property type="entry name" value="GLOBAL TRANSCRIPTIONAL REGULATOR SPX"/>
    <property type="match status" value="1"/>
</dbReference>
<gene>
    <name evidence="4" type="primary">spx</name>
    <name evidence="4" type="ORF">ACFQ5J_02650</name>
</gene>
<dbReference type="EMBL" id="JBHTON010000005">
    <property type="protein sequence ID" value="MFD1484127.1"/>
    <property type="molecule type" value="Genomic_DNA"/>
</dbReference>
<keyword evidence="5" id="KW-1185">Reference proteome</keyword>
<organism evidence="4 5">
    <name type="scientific">Lacticaseibacillus baoqingensis</name>
    <dbReference type="NCBI Taxonomy" id="2486013"/>
    <lineage>
        <taxon>Bacteria</taxon>
        <taxon>Bacillati</taxon>
        <taxon>Bacillota</taxon>
        <taxon>Bacilli</taxon>
        <taxon>Lactobacillales</taxon>
        <taxon>Lactobacillaceae</taxon>
        <taxon>Lacticaseibacillus</taxon>
    </lineage>
</organism>
<evidence type="ECO:0000313" key="4">
    <source>
        <dbReference type="EMBL" id="MFD1484127.1"/>
    </source>
</evidence>
<evidence type="ECO:0000313" key="5">
    <source>
        <dbReference type="Proteomes" id="UP001597252"/>
    </source>
</evidence>
<evidence type="ECO:0000256" key="1">
    <source>
        <dbReference type="ARBA" id="ARBA00023157"/>
    </source>
</evidence>